<name>A0A699R306_TANCI</name>
<dbReference type="EMBL" id="BKCJ011075524">
    <property type="protein sequence ID" value="GFC80540.1"/>
    <property type="molecule type" value="Genomic_DNA"/>
</dbReference>
<evidence type="ECO:0000256" key="1">
    <source>
        <dbReference type="SAM" id="MobiDB-lite"/>
    </source>
</evidence>
<feature type="compositionally biased region" description="Basic and acidic residues" evidence="1">
    <location>
        <begin position="14"/>
        <end position="31"/>
    </location>
</feature>
<proteinExistence type="predicted"/>
<feature type="region of interest" description="Disordered" evidence="1">
    <location>
        <begin position="1"/>
        <end position="31"/>
    </location>
</feature>
<sequence>IKKERINGSPSGKVEGHGDRDAPEHTDTIGSKEKKVTKALSFYKMETEEVSEQYIVPRFVSVLDAYDGEINLALD</sequence>
<accession>A0A699R306</accession>
<protein>
    <submittedName>
        <fullName evidence="2">Uncharacterized protein</fullName>
    </submittedName>
</protein>
<gene>
    <name evidence="2" type="ORF">Tci_852510</name>
</gene>
<evidence type="ECO:0000313" key="2">
    <source>
        <dbReference type="EMBL" id="GFC80540.1"/>
    </source>
</evidence>
<reference evidence="2" key="1">
    <citation type="journal article" date="2019" name="Sci. Rep.">
        <title>Draft genome of Tanacetum cinerariifolium, the natural source of mosquito coil.</title>
        <authorList>
            <person name="Yamashiro T."/>
            <person name="Shiraishi A."/>
            <person name="Satake H."/>
            <person name="Nakayama K."/>
        </authorList>
    </citation>
    <scope>NUCLEOTIDE SEQUENCE</scope>
</reference>
<organism evidence="2">
    <name type="scientific">Tanacetum cinerariifolium</name>
    <name type="common">Dalmatian daisy</name>
    <name type="synonym">Chrysanthemum cinerariifolium</name>
    <dbReference type="NCBI Taxonomy" id="118510"/>
    <lineage>
        <taxon>Eukaryota</taxon>
        <taxon>Viridiplantae</taxon>
        <taxon>Streptophyta</taxon>
        <taxon>Embryophyta</taxon>
        <taxon>Tracheophyta</taxon>
        <taxon>Spermatophyta</taxon>
        <taxon>Magnoliopsida</taxon>
        <taxon>eudicotyledons</taxon>
        <taxon>Gunneridae</taxon>
        <taxon>Pentapetalae</taxon>
        <taxon>asterids</taxon>
        <taxon>campanulids</taxon>
        <taxon>Asterales</taxon>
        <taxon>Asteraceae</taxon>
        <taxon>Asteroideae</taxon>
        <taxon>Anthemideae</taxon>
        <taxon>Anthemidinae</taxon>
        <taxon>Tanacetum</taxon>
    </lineage>
</organism>
<comment type="caution">
    <text evidence="2">The sequence shown here is derived from an EMBL/GenBank/DDBJ whole genome shotgun (WGS) entry which is preliminary data.</text>
</comment>
<dbReference type="AlphaFoldDB" id="A0A699R306"/>
<feature type="non-terminal residue" evidence="2">
    <location>
        <position position="1"/>
    </location>
</feature>